<dbReference type="RefSeq" id="WP_006871900.1">
    <property type="nucleotide sequence ID" value="NZ_JH413840.1"/>
</dbReference>
<accession>G9ERU4</accession>
<sequence length="706" mass="78821">MNIRLKHFFITLALVFCFCTLFAANNPLVAGGSSSETFTLNQLSKIDTAVLEGNRPSYTFYIPVPDQWQVNSMDLSLIIEFSPLLFNSSSLTLMVGDTPLDSIKLDSTKEQPLLWKITIPKASIAKKMTTVRVVGYMKLSEDVCQDIENQGNWVTLSGNSSITYNYFNKQAGWSLMEFPYPFIHKDAPFIDKVSFYLPAQIGVADFSPYFKFANLLAKEASWRGVEIDIEHLNELPTSGPTFPSVIIGTPEIVDFSLLGSPEPLQLKNGTWLKNDGTPLSDDNGFIWLRRLGQQPVLIISANSKKGLATAVESINSNRMRFTVTNTSFFIAQPQSASTLVKMRNKTNISFRDMGYKDNVVFGTGQSQINYEFNLPAQFTNNPVKFVLNYSHSPFLQKDRASTISVLVNGFPIDGVVLQADSAQTNVFELELPQKQLQLGKNTLTITFNLMLSGAFCSRDYLSQAWGTIYDSSHLQFYQSDNPHRDQIKSYPALMEGEVFVGLPDNPEVYKDKILVKDMIDFAMMLDKSSSLKVMDTKLLKGEIDQHNLVYFGTGITDSPVINTLKGALKSLIDNLNATSNLTLRGIDTSIFTNAFKKTQDIGFVGINSMGAHTQLVLYGFTSKELSLATGLLNNTYKLGLLSGNLAVSFQNGTFTSLSSNEIQEHVQKELAMERVSRLTISYILYGFGCLILGILIYFGWRKWHKK</sequence>
<evidence type="ECO:0000313" key="8">
    <source>
        <dbReference type="Proteomes" id="UP000002770"/>
    </source>
</evidence>
<comment type="function">
    <text evidence="6">Binds the cellulose synthase activator, bis-(3'-5') cyclic diguanylic acid (c-di-GMP).</text>
</comment>
<feature type="transmembrane region" description="Helical" evidence="6">
    <location>
        <begin position="682"/>
        <end position="700"/>
    </location>
</feature>
<keyword evidence="2 6" id="KW-1003">Cell membrane</keyword>
<keyword evidence="5 6" id="KW-0472">Membrane</keyword>
<evidence type="ECO:0000256" key="4">
    <source>
        <dbReference type="ARBA" id="ARBA00022989"/>
    </source>
</evidence>
<dbReference type="GO" id="GO:0005886">
    <property type="term" value="C:plasma membrane"/>
    <property type="evidence" value="ECO:0007669"/>
    <property type="project" value="UniProtKB-SubCell"/>
</dbReference>
<gene>
    <name evidence="7" type="ORF">LDG_8012</name>
</gene>
<dbReference type="UniPathway" id="UPA00694"/>
<comment type="subcellular location">
    <subcellularLocation>
        <location evidence="6">Cell inner membrane</location>
    </subcellularLocation>
    <subcellularLocation>
        <location evidence="1">Cell membrane</location>
        <topology evidence="1">Single-pass membrane protein</topology>
    </subcellularLocation>
</comment>
<dbReference type="Gene3D" id="2.60.120.260">
    <property type="entry name" value="Galactose-binding domain-like"/>
    <property type="match status" value="2"/>
</dbReference>
<evidence type="ECO:0000256" key="6">
    <source>
        <dbReference type="RuleBase" id="RU365021"/>
    </source>
</evidence>
<feature type="chain" id="PRO_5015212581" description="Cyclic di-GMP-binding protein" evidence="6">
    <location>
        <begin position="24"/>
        <end position="706"/>
    </location>
</feature>
<comment type="pathway">
    <text evidence="6">Glycan metabolism; bacterial cellulose biosynthesis.</text>
</comment>
<dbReference type="InterPro" id="IPR018513">
    <property type="entry name" value="Cell_synthase_bac"/>
</dbReference>
<reference evidence="7 8" key="1">
    <citation type="journal article" date="2011" name="BMC Genomics">
        <title>Insight into cross-talk between intra-amoebal pathogens.</title>
        <authorList>
            <person name="Gimenez G."/>
            <person name="Bertelli C."/>
            <person name="Moliner C."/>
            <person name="Robert C."/>
            <person name="Raoult D."/>
            <person name="Fournier P.E."/>
            <person name="Greub G."/>
        </authorList>
    </citation>
    <scope>NUCLEOTIDE SEQUENCE [LARGE SCALE GENOMIC DNA]</scope>
    <source>
        <strain evidence="7 8">LLAP12</strain>
    </source>
</reference>
<proteinExistence type="inferred from homology"/>
<dbReference type="OrthoDB" id="5653546at2"/>
<protein>
    <recommendedName>
        <fullName evidence="6">Cyclic di-GMP-binding protein</fullName>
    </recommendedName>
    <alternativeName>
        <fullName evidence="6">Cellulose synthase regulatory subunit</fullName>
    </alternativeName>
</protein>
<dbReference type="InParanoid" id="G9ERU4"/>
<feature type="signal peptide" evidence="6">
    <location>
        <begin position="1"/>
        <end position="23"/>
    </location>
</feature>
<dbReference type="Pfam" id="PF03170">
    <property type="entry name" value="BcsB"/>
    <property type="match status" value="2"/>
</dbReference>
<keyword evidence="6" id="KW-0732">Signal</keyword>
<comment type="similarity">
    <text evidence="6">Belongs to the AcsB/BcsB family.</text>
</comment>
<dbReference type="eggNOG" id="ENOG5031F5S">
    <property type="taxonomic scope" value="Bacteria"/>
</dbReference>
<keyword evidence="6" id="KW-0973">c-di-GMP</keyword>
<dbReference type="STRING" id="658187.LDG_8012"/>
<keyword evidence="6" id="KW-0135">Cellulose biosynthesis</keyword>
<keyword evidence="6" id="KW-0997">Cell inner membrane</keyword>
<name>G9ERU4_9GAMM</name>
<keyword evidence="3 6" id="KW-0812">Transmembrane</keyword>
<dbReference type="AlphaFoldDB" id="G9ERU4"/>
<evidence type="ECO:0000313" key="7">
    <source>
        <dbReference type="EMBL" id="EHL30012.1"/>
    </source>
</evidence>
<evidence type="ECO:0000256" key="1">
    <source>
        <dbReference type="ARBA" id="ARBA00004162"/>
    </source>
</evidence>
<comment type="subunit">
    <text evidence="6">Tightly associated with the cellulose synthase catalytic subunit.</text>
</comment>
<dbReference type="GO" id="GO:0006011">
    <property type="term" value="P:UDP-alpha-D-glucose metabolic process"/>
    <property type="evidence" value="ECO:0007669"/>
    <property type="project" value="InterPro"/>
</dbReference>
<keyword evidence="8" id="KW-1185">Reference proteome</keyword>
<evidence type="ECO:0000256" key="5">
    <source>
        <dbReference type="ARBA" id="ARBA00023136"/>
    </source>
</evidence>
<organism evidence="7 8">
    <name type="scientific">Legionella drancourtii LLAP12</name>
    <dbReference type="NCBI Taxonomy" id="658187"/>
    <lineage>
        <taxon>Bacteria</taxon>
        <taxon>Pseudomonadati</taxon>
        <taxon>Pseudomonadota</taxon>
        <taxon>Gammaproteobacteria</taxon>
        <taxon>Legionellales</taxon>
        <taxon>Legionellaceae</taxon>
        <taxon>Legionella</taxon>
    </lineage>
</organism>
<dbReference type="Proteomes" id="UP000002770">
    <property type="component" value="Unassembled WGS sequence"/>
</dbReference>
<dbReference type="GO" id="GO:0030244">
    <property type="term" value="P:cellulose biosynthetic process"/>
    <property type="evidence" value="ECO:0007669"/>
    <property type="project" value="UniProtKB-KW"/>
</dbReference>
<dbReference type="HOGENOM" id="CLU_390708_0_0_6"/>
<dbReference type="PANTHER" id="PTHR39083:SF1">
    <property type="entry name" value="CYCLIC DI-GMP-BINDING PROTEIN"/>
    <property type="match status" value="1"/>
</dbReference>
<evidence type="ECO:0000256" key="3">
    <source>
        <dbReference type="ARBA" id="ARBA00022692"/>
    </source>
</evidence>
<dbReference type="PANTHER" id="PTHR39083">
    <property type="entry name" value="CYCLIC DI-GMP-BINDING PROTEIN"/>
    <property type="match status" value="1"/>
</dbReference>
<dbReference type="EMBL" id="JH413840">
    <property type="protein sequence ID" value="EHL30012.1"/>
    <property type="molecule type" value="Genomic_DNA"/>
</dbReference>
<evidence type="ECO:0000256" key="2">
    <source>
        <dbReference type="ARBA" id="ARBA00022475"/>
    </source>
</evidence>
<keyword evidence="4 6" id="KW-1133">Transmembrane helix</keyword>